<dbReference type="RefSeq" id="WP_176265964.1">
    <property type="nucleotide sequence ID" value="NZ_JABWGV010000001.1"/>
</dbReference>
<proteinExistence type="predicted"/>
<evidence type="ECO:0000256" key="1">
    <source>
        <dbReference type="SAM" id="SignalP"/>
    </source>
</evidence>
<evidence type="ECO:0008006" key="4">
    <source>
        <dbReference type="Google" id="ProtNLM"/>
    </source>
</evidence>
<accession>A0A850H139</accession>
<protein>
    <recommendedName>
        <fullName evidence="4">DUF1570 domain-containing protein</fullName>
    </recommendedName>
</protein>
<evidence type="ECO:0000313" key="3">
    <source>
        <dbReference type="Proteomes" id="UP000561438"/>
    </source>
</evidence>
<dbReference type="SUPFAM" id="SSF48452">
    <property type="entry name" value="TPR-like"/>
    <property type="match status" value="1"/>
</dbReference>
<organism evidence="2 3">
    <name type="scientific">Qipengyuania atrilutea</name>
    <dbReference type="NCBI Taxonomy" id="2744473"/>
    <lineage>
        <taxon>Bacteria</taxon>
        <taxon>Pseudomonadati</taxon>
        <taxon>Pseudomonadota</taxon>
        <taxon>Alphaproteobacteria</taxon>
        <taxon>Sphingomonadales</taxon>
        <taxon>Erythrobacteraceae</taxon>
        <taxon>Qipengyuania</taxon>
    </lineage>
</organism>
<keyword evidence="3" id="KW-1185">Reference proteome</keyword>
<feature type="chain" id="PRO_5032286017" description="DUF1570 domain-containing protein" evidence="1">
    <location>
        <begin position="21"/>
        <end position="528"/>
    </location>
</feature>
<dbReference type="EMBL" id="JABWGV010000001">
    <property type="protein sequence ID" value="NVD43648.1"/>
    <property type="molecule type" value="Genomic_DNA"/>
</dbReference>
<sequence length="528" mass="58891">MRLRTKIAVMLAFSVGTVSAAPAAAETWYRADTHHFVILSSGKEKQLEEFAHELEQLDALMRLLFGKKPEVEPNRLTIYLLDNAKQVQDLLGDEGKTVAGIYSPETDGSYAIANRQKSYSDFGLSGDTVIFHEYAHHFMFRNLQTPAPAWFVEGFAEFVSTAEFKRGGAWTFGKPANHRAYGLQVGPQVPIRKLLTETASGKSDYVDAFYAWSWALTHMMYRGSDEKGRQVARYFTALNEGQDPLEAAEAEFGDLDAFEAQLKKYTKSALSYAQSDEPIPYLSDITVRRLSEYESDLTQLTLEARTARDVEGTRKDFAKFFDRHQPTADGLVQFATLEYLAAHRSDAQPQYDFAVADAAVDKALALNPDHVDANILKGKILLEPFDHDDDPDAGNWAKARAYFGKANRTDPLDPAPLFYFANTYLREGKKNAQMGEALEGAFYGAPESREIRFAWAQHLVNEGEFDDAIKLLKIISGNPHNGSGTREFIRMIEQMRDGELPIGTLTVTQTAVVEQSDPEGDEEGDTAG</sequence>
<evidence type="ECO:0000313" key="2">
    <source>
        <dbReference type="EMBL" id="NVD43648.1"/>
    </source>
</evidence>
<dbReference type="AlphaFoldDB" id="A0A850H139"/>
<dbReference type="Proteomes" id="UP000561438">
    <property type="component" value="Unassembled WGS sequence"/>
</dbReference>
<keyword evidence="1" id="KW-0732">Signal</keyword>
<dbReference type="InterPro" id="IPR011990">
    <property type="entry name" value="TPR-like_helical_dom_sf"/>
</dbReference>
<comment type="caution">
    <text evidence="2">The sequence shown here is derived from an EMBL/GenBank/DDBJ whole genome shotgun (WGS) entry which is preliminary data.</text>
</comment>
<name>A0A850H139_9SPHN</name>
<dbReference type="Gene3D" id="1.25.40.10">
    <property type="entry name" value="Tetratricopeptide repeat domain"/>
    <property type="match status" value="1"/>
</dbReference>
<reference evidence="2 3" key="1">
    <citation type="submission" date="2020-06" db="EMBL/GenBank/DDBJ databases">
        <title>Altererythrobacter sp. HHU K3-1.</title>
        <authorList>
            <person name="Zhang D."/>
            <person name="Xue H."/>
        </authorList>
    </citation>
    <scope>NUCLEOTIDE SEQUENCE [LARGE SCALE GENOMIC DNA]</scope>
    <source>
        <strain evidence="2 3">HHU K3-1</strain>
    </source>
</reference>
<gene>
    <name evidence="2" type="ORF">HUV48_01280</name>
</gene>
<feature type="signal peptide" evidence="1">
    <location>
        <begin position="1"/>
        <end position="20"/>
    </location>
</feature>